<organism evidence="3 4">
    <name type="scientific">Prevotella heparinolytica</name>
    <dbReference type="NCBI Taxonomy" id="28113"/>
    <lineage>
        <taxon>Bacteria</taxon>
        <taxon>Pseudomonadati</taxon>
        <taxon>Bacteroidota</taxon>
        <taxon>Bacteroidia</taxon>
        <taxon>Bacteroidales</taxon>
        <taxon>Bacteroidaceae</taxon>
        <taxon>Bacteroides</taxon>
    </lineage>
</organism>
<dbReference type="InterPro" id="IPR050659">
    <property type="entry name" value="Peptidase_M24B"/>
</dbReference>
<keyword evidence="3" id="KW-0031">Aminopeptidase</keyword>
<dbReference type="CDD" id="cd01066">
    <property type="entry name" value="APP_MetAP"/>
    <property type="match status" value="1"/>
</dbReference>
<keyword evidence="3" id="KW-0645">Protease</keyword>
<evidence type="ECO:0000259" key="1">
    <source>
        <dbReference type="Pfam" id="PF00557"/>
    </source>
</evidence>
<dbReference type="RefSeq" id="WP_125239147.1">
    <property type="nucleotide sequence ID" value="NZ_CAMEHQ010000002.1"/>
</dbReference>
<dbReference type="GO" id="GO:0004177">
    <property type="term" value="F:aminopeptidase activity"/>
    <property type="evidence" value="ECO:0007669"/>
    <property type="project" value="UniProtKB-KW"/>
</dbReference>
<dbReference type="InterPro" id="IPR029149">
    <property type="entry name" value="Creatin/AminoP/Spt16_N"/>
</dbReference>
<dbReference type="PANTHER" id="PTHR46112:SF2">
    <property type="entry name" value="XAA-PRO AMINOPEPTIDASE P-RELATED"/>
    <property type="match status" value="1"/>
</dbReference>
<gene>
    <name evidence="3" type="ORF">EII33_07335</name>
</gene>
<dbReference type="AlphaFoldDB" id="A0A3P2ACL0"/>
<reference evidence="3 4" key="1">
    <citation type="submission" date="2018-11" db="EMBL/GenBank/DDBJ databases">
        <title>Genomes From Bacteria Associated with the Canine Oral Cavity: a Test Case for Automated Genome-Based Taxonomic Assignment.</title>
        <authorList>
            <person name="Coil D.A."/>
            <person name="Jospin G."/>
            <person name="Darling A.E."/>
            <person name="Wallis C."/>
            <person name="Davis I.J."/>
            <person name="Harris S."/>
            <person name="Eisen J.A."/>
            <person name="Holcombe L.J."/>
            <person name="O'Flynn C."/>
        </authorList>
    </citation>
    <scope>NUCLEOTIDE SEQUENCE [LARGE SCALE GENOMIC DNA]</scope>
    <source>
        <strain evidence="3 4">OH1047_COT-310</strain>
    </source>
</reference>
<feature type="domain" description="Creatinase N-terminal" evidence="2">
    <location>
        <begin position="9"/>
        <end position="130"/>
    </location>
</feature>
<proteinExistence type="predicted"/>
<keyword evidence="3" id="KW-0378">Hydrolase</keyword>
<accession>A0A3P2ACL0</accession>
<dbReference type="Gene3D" id="3.90.230.10">
    <property type="entry name" value="Creatinase/methionine aminopeptidase superfamily"/>
    <property type="match status" value="1"/>
</dbReference>
<evidence type="ECO:0000313" key="3">
    <source>
        <dbReference type="EMBL" id="RRD91373.1"/>
    </source>
</evidence>
<feature type="domain" description="Peptidase M24" evidence="1">
    <location>
        <begin position="138"/>
        <end position="371"/>
    </location>
</feature>
<comment type="caution">
    <text evidence="3">The sequence shown here is derived from an EMBL/GenBank/DDBJ whole genome shotgun (WGS) entry which is preliminary data.</text>
</comment>
<dbReference type="SUPFAM" id="SSF55920">
    <property type="entry name" value="Creatinase/aminopeptidase"/>
    <property type="match status" value="1"/>
</dbReference>
<dbReference type="Gene3D" id="3.40.350.10">
    <property type="entry name" value="Creatinase/prolidase N-terminal domain"/>
    <property type="match status" value="1"/>
</dbReference>
<dbReference type="InterPro" id="IPR036005">
    <property type="entry name" value="Creatinase/aminopeptidase-like"/>
</dbReference>
<dbReference type="Pfam" id="PF01321">
    <property type="entry name" value="Creatinase_N"/>
    <property type="match status" value="1"/>
</dbReference>
<dbReference type="Pfam" id="PF00557">
    <property type="entry name" value="Peptidase_M24"/>
    <property type="match status" value="1"/>
</dbReference>
<sequence>MLLPELKLRRDKIRSLMAQHEIDAALITCNVNLIYTYGRVVSGYLYLPLHAPARLFIKRPNNMVGEYVHPIRKPEQLPELLMECGLSIPSKLMLEGDELTFTEYNRLAACFPQTEVVPCGTSLIRKARSIKTDMEIEMFRRSGIAHAKAYEHIPSVYQPGMTDRQLSVEIERLMRLEGSLGIFRTFGQSMEIFMGSLLAGDNAMNPSPYDFALGGRGLDPSIPIGVDGSLLQPGQSFMVDMGGNFYGYMGDMSRVFSIGRLPEKAYAAHETCLEIQEAVAEKAKPGVVCEDLYNIAINMVTKAGLADNFMGTTQKAKFIGHGIGLEINEMPVLAPRMKQELEPGMVFALEPKIVLPGIGPVGIENSWAVTEEGVEKLTLCKEEIVEV</sequence>
<name>A0A3P2ACL0_9BACE</name>
<evidence type="ECO:0000313" key="4">
    <source>
        <dbReference type="Proteomes" id="UP000279562"/>
    </source>
</evidence>
<dbReference type="Proteomes" id="UP000279562">
    <property type="component" value="Unassembled WGS sequence"/>
</dbReference>
<protein>
    <submittedName>
        <fullName evidence="3">Aminopeptidase P family protein</fullName>
    </submittedName>
</protein>
<dbReference type="EMBL" id="RQYF01000027">
    <property type="protein sequence ID" value="RRD91373.1"/>
    <property type="molecule type" value="Genomic_DNA"/>
</dbReference>
<evidence type="ECO:0000259" key="2">
    <source>
        <dbReference type="Pfam" id="PF01321"/>
    </source>
</evidence>
<dbReference type="InterPro" id="IPR000994">
    <property type="entry name" value="Pept_M24"/>
</dbReference>
<dbReference type="InterPro" id="IPR000587">
    <property type="entry name" value="Creatinase_N"/>
</dbReference>
<dbReference type="SUPFAM" id="SSF53092">
    <property type="entry name" value="Creatinase/prolidase N-terminal domain"/>
    <property type="match status" value="1"/>
</dbReference>
<keyword evidence="4" id="KW-1185">Reference proteome</keyword>
<dbReference type="PANTHER" id="PTHR46112">
    <property type="entry name" value="AMINOPEPTIDASE"/>
    <property type="match status" value="1"/>
</dbReference>